<dbReference type="EMBL" id="BT086430">
    <property type="protein sequence ID" value="ACR36783.1"/>
    <property type="molecule type" value="mRNA"/>
</dbReference>
<sequence length="49" mass="5187">MSCPSDVMLRTDCAVALDVLPEGDCLANHTTDCGCGCGWNWEEALPSAK</sequence>
<accession>C4J6I3</accession>
<name>C4J6I3_MAIZE</name>
<protein>
    <submittedName>
        <fullName evidence="1">Uncharacterized protein</fullName>
    </submittedName>
</protein>
<organism evidence="1">
    <name type="scientific">Zea mays</name>
    <name type="common">Maize</name>
    <dbReference type="NCBI Taxonomy" id="4577"/>
    <lineage>
        <taxon>Eukaryota</taxon>
        <taxon>Viridiplantae</taxon>
        <taxon>Streptophyta</taxon>
        <taxon>Embryophyta</taxon>
        <taxon>Tracheophyta</taxon>
        <taxon>Spermatophyta</taxon>
        <taxon>Magnoliopsida</taxon>
        <taxon>Liliopsida</taxon>
        <taxon>Poales</taxon>
        <taxon>Poaceae</taxon>
        <taxon>PACMAD clade</taxon>
        <taxon>Panicoideae</taxon>
        <taxon>Andropogonodae</taxon>
        <taxon>Andropogoneae</taxon>
        <taxon>Tripsacinae</taxon>
        <taxon>Zea</taxon>
    </lineage>
</organism>
<dbReference type="AlphaFoldDB" id="C4J6I3"/>
<proteinExistence type="evidence at transcript level"/>
<evidence type="ECO:0000313" key="1">
    <source>
        <dbReference type="EMBL" id="ACR36783.1"/>
    </source>
</evidence>
<reference evidence="1" key="1">
    <citation type="journal article" date="2009" name="PLoS Genet.">
        <title>Sequencing, mapping, and analysis of 27,455 maize full-length cDNAs.</title>
        <authorList>
            <person name="Soderlund C."/>
            <person name="Descour A."/>
            <person name="Kudrna D."/>
            <person name="Bomhoff M."/>
            <person name="Boyd L."/>
            <person name="Currie J."/>
            <person name="Angelova A."/>
            <person name="Collura K."/>
            <person name="Wissotski M."/>
            <person name="Ashley E."/>
            <person name="Morrow D."/>
            <person name="Fernandes J."/>
            <person name="Walbot V."/>
            <person name="Yu Y."/>
        </authorList>
    </citation>
    <scope>NUCLEOTIDE SEQUENCE</scope>
    <source>
        <strain evidence="1">B73</strain>
    </source>
</reference>
<reference evidence="1" key="2">
    <citation type="submission" date="2012-06" db="EMBL/GenBank/DDBJ databases">
        <authorList>
            <person name="Yu Y."/>
            <person name="Currie J."/>
            <person name="Lomeli R."/>
            <person name="Angelova A."/>
            <person name="Collura K."/>
            <person name="Wissotski M."/>
            <person name="Campos D."/>
            <person name="Kudrna D."/>
            <person name="Golser W."/>
            <person name="Ashely E."/>
            <person name="Descour A."/>
            <person name="Fernandes J."/>
            <person name="Soderlund C."/>
            <person name="Walbot V."/>
        </authorList>
    </citation>
    <scope>NUCLEOTIDE SEQUENCE</scope>
    <source>
        <strain evidence="1">B73</strain>
    </source>
</reference>